<dbReference type="InterPro" id="IPR015797">
    <property type="entry name" value="NUDIX_hydrolase-like_dom_sf"/>
</dbReference>
<keyword evidence="6" id="KW-0464">Manganese</keyword>
<evidence type="ECO:0000256" key="6">
    <source>
        <dbReference type="ARBA" id="ARBA00023211"/>
    </source>
</evidence>
<dbReference type="GO" id="GO:0046872">
    <property type="term" value="F:metal ion binding"/>
    <property type="evidence" value="ECO:0007669"/>
    <property type="project" value="UniProtKB-KW"/>
</dbReference>
<organism evidence="8 9">
    <name type="scientific">Falsibacillus albus</name>
    <dbReference type="NCBI Taxonomy" id="2478915"/>
    <lineage>
        <taxon>Bacteria</taxon>
        <taxon>Bacillati</taxon>
        <taxon>Bacillota</taxon>
        <taxon>Bacilli</taxon>
        <taxon>Bacillales</taxon>
        <taxon>Bacillaceae</taxon>
        <taxon>Falsibacillus</taxon>
    </lineage>
</organism>
<proteinExistence type="predicted"/>
<comment type="caution">
    <text evidence="8">The sequence shown here is derived from an EMBL/GenBank/DDBJ whole genome shotgun (WGS) entry which is preliminary data.</text>
</comment>
<evidence type="ECO:0000259" key="7">
    <source>
        <dbReference type="PROSITE" id="PS51462"/>
    </source>
</evidence>
<evidence type="ECO:0000256" key="2">
    <source>
        <dbReference type="ARBA" id="ARBA00001946"/>
    </source>
</evidence>
<dbReference type="Pfam" id="PF00293">
    <property type="entry name" value="NUDIX"/>
    <property type="match status" value="1"/>
</dbReference>
<reference evidence="8 9" key="1">
    <citation type="submission" date="2018-10" db="EMBL/GenBank/DDBJ databases">
        <title>Falsibacillus sp. genome draft.</title>
        <authorList>
            <person name="Shi S."/>
        </authorList>
    </citation>
    <scope>NUCLEOTIDE SEQUENCE [LARGE SCALE GENOMIC DNA]</scope>
    <source>
        <strain evidence="8 9">GY 10110</strain>
    </source>
</reference>
<name>A0A3L7JLZ7_9BACI</name>
<dbReference type="RefSeq" id="WP_121682694.1">
    <property type="nucleotide sequence ID" value="NZ_RCVZ01000025.1"/>
</dbReference>
<dbReference type="Gene3D" id="3.90.79.10">
    <property type="entry name" value="Nucleoside Triphosphate Pyrophosphohydrolase"/>
    <property type="match status" value="1"/>
</dbReference>
<evidence type="ECO:0000313" key="9">
    <source>
        <dbReference type="Proteomes" id="UP000276770"/>
    </source>
</evidence>
<comment type="cofactor">
    <cofactor evidence="2">
        <name>Mg(2+)</name>
        <dbReference type="ChEBI" id="CHEBI:18420"/>
    </cofactor>
</comment>
<dbReference type="AlphaFoldDB" id="A0A3L7JLZ7"/>
<evidence type="ECO:0000256" key="5">
    <source>
        <dbReference type="ARBA" id="ARBA00022842"/>
    </source>
</evidence>
<evidence type="ECO:0000256" key="4">
    <source>
        <dbReference type="ARBA" id="ARBA00022801"/>
    </source>
</evidence>
<dbReference type="InterPro" id="IPR045121">
    <property type="entry name" value="CoAse"/>
</dbReference>
<keyword evidence="4" id="KW-0378">Hydrolase</keyword>
<dbReference type="CDD" id="cd03426">
    <property type="entry name" value="NUDIX_CoAse_Nudt7"/>
    <property type="match status" value="1"/>
</dbReference>
<comment type="cofactor">
    <cofactor evidence="1">
        <name>Mn(2+)</name>
        <dbReference type="ChEBI" id="CHEBI:29035"/>
    </cofactor>
</comment>
<dbReference type="PANTHER" id="PTHR12992">
    <property type="entry name" value="NUDIX HYDROLASE"/>
    <property type="match status" value="1"/>
</dbReference>
<evidence type="ECO:0000256" key="3">
    <source>
        <dbReference type="ARBA" id="ARBA00022723"/>
    </source>
</evidence>
<dbReference type="PROSITE" id="PS51462">
    <property type="entry name" value="NUDIX"/>
    <property type="match status" value="1"/>
</dbReference>
<dbReference type="SUPFAM" id="SSF55811">
    <property type="entry name" value="Nudix"/>
    <property type="match status" value="1"/>
</dbReference>
<dbReference type="InterPro" id="IPR000086">
    <property type="entry name" value="NUDIX_hydrolase_dom"/>
</dbReference>
<keyword evidence="9" id="KW-1185">Reference proteome</keyword>
<dbReference type="EMBL" id="RCVZ01000025">
    <property type="protein sequence ID" value="RLQ91109.1"/>
    <property type="molecule type" value="Genomic_DNA"/>
</dbReference>
<accession>A0A3L7JLZ7</accession>
<protein>
    <submittedName>
        <fullName evidence="8">CoA pyrophosphatase</fullName>
    </submittedName>
</protein>
<dbReference type="GO" id="GO:0010945">
    <property type="term" value="F:coenzyme A diphosphatase activity"/>
    <property type="evidence" value="ECO:0007669"/>
    <property type="project" value="InterPro"/>
</dbReference>
<keyword evidence="5" id="KW-0460">Magnesium</keyword>
<dbReference type="PANTHER" id="PTHR12992:SF11">
    <property type="entry name" value="MITOCHONDRIAL COENZYME A DIPHOSPHATASE NUDT8"/>
    <property type="match status" value="1"/>
</dbReference>
<dbReference type="Proteomes" id="UP000276770">
    <property type="component" value="Unassembled WGS sequence"/>
</dbReference>
<evidence type="ECO:0000256" key="1">
    <source>
        <dbReference type="ARBA" id="ARBA00001936"/>
    </source>
</evidence>
<sequence length="209" mass="24180">MDELENIVEHLNNRPPSILGNDKFHKFAILLPLVKKDGEYHILFEVRSHDMRRQPGEICFPGGRIEPGDRDARSAAIRETSEELGISTEEIVNVSPLDYMVSPFGTMIFPFAGMISKVESIKPNPSEVAEVFTVPVSFFQKSKPDVYDVHFRIEPDVDFPFDMIIGGENYNWQSRKMEEYFYYYEERVIWGLTARILAHFIEIIGEIKD</sequence>
<keyword evidence="3" id="KW-0479">Metal-binding</keyword>
<gene>
    <name evidence="8" type="ORF">D9X91_21325</name>
</gene>
<evidence type="ECO:0000313" key="8">
    <source>
        <dbReference type="EMBL" id="RLQ91109.1"/>
    </source>
</evidence>
<feature type="domain" description="Nudix hydrolase" evidence="7">
    <location>
        <begin position="24"/>
        <end position="157"/>
    </location>
</feature>
<dbReference type="OrthoDB" id="9802805at2"/>